<dbReference type="EMBL" id="JBHULL010000013">
    <property type="protein sequence ID" value="MFD2583936.1"/>
    <property type="molecule type" value="Genomic_DNA"/>
</dbReference>
<sequence length="308" mass="35338">MKYLFLPLLLCLFLFNNARSQEIYSKAYGNHSDPAIIFIHGGPRGNSSLFEGTTAPLIAKKGFYVIVYDRRGEGRSIDTSAKINFAEAITDLDQLMEKYNIKKATLIGHSFGGIVATLYTSSRPEKVERLILVGALFAQQETYDHILISTEKLALAKRDTASLNQISLIRSLDHKSADYRKRCYDMASKFGYFSMPHPTSKSQQLELDYQNSQYGKMNIRNNEAPLRFYKNEQLVNINTKDILKNIKKKGIKLFGIYGKQDRIFSDKQLRDIGQLIGTRHFDLIDNCSHYPFIDQQQLFINDIVKFMM</sequence>
<dbReference type="PANTHER" id="PTHR43798">
    <property type="entry name" value="MONOACYLGLYCEROL LIPASE"/>
    <property type="match status" value="1"/>
</dbReference>
<dbReference type="PANTHER" id="PTHR43798:SF33">
    <property type="entry name" value="HYDROLASE, PUTATIVE (AFU_ORTHOLOGUE AFUA_2G14860)-RELATED"/>
    <property type="match status" value="1"/>
</dbReference>
<dbReference type="Proteomes" id="UP001597461">
    <property type="component" value="Unassembled WGS sequence"/>
</dbReference>
<dbReference type="InterPro" id="IPR000073">
    <property type="entry name" value="AB_hydrolase_1"/>
</dbReference>
<dbReference type="PRINTS" id="PR00111">
    <property type="entry name" value="ABHYDROLASE"/>
</dbReference>
<dbReference type="InterPro" id="IPR002410">
    <property type="entry name" value="Peptidase_S33"/>
</dbReference>
<protein>
    <submittedName>
        <fullName evidence="5">Alpha/beta fold hydrolase</fullName>
    </submittedName>
</protein>
<evidence type="ECO:0000256" key="3">
    <source>
        <dbReference type="SAM" id="SignalP"/>
    </source>
</evidence>
<keyword evidence="3" id="KW-0732">Signal</keyword>
<proteinExistence type="inferred from homology"/>
<evidence type="ECO:0000256" key="2">
    <source>
        <dbReference type="ARBA" id="ARBA00022801"/>
    </source>
</evidence>
<name>A0ABW5MNS4_9SPHI</name>
<evidence type="ECO:0000256" key="1">
    <source>
        <dbReference type="ARBA" id="ARBA00010088"/>
    </source>
</evidence>
<evidence type="ECO:0000313" key="5">
    <source>
        <dbReference type="EMBL" id="MFD2583936.1"/>
    </source>
</evidence>
<keyword evidence="6" id="KW-1185">Reference proteome</keyword>
<keyword evidence="2 5" id="KW-0378">Hydrolase</keyword>
<dbReference type="Gene3D" id="3.40.50.1820">
    <property type="entry name" value="alpha/beta hydrolase"/>
    <property type="match status" value="1"/>
</dbReference>
<organism evidence="5 6">
    <name type="scientific">Pedobacter vanadiisoli</name>
    <dbReference type="NCBI Taxonomy" id="1761975"/>
    <lineage>
        <taxon>Bacteria</taxon>
        <taxon>Pseudomonadati</taxon>
        <taxon>Bacteroidota</taxon>
        <taxon>Sphingobacteriia</taxon>
        <taxon>Sphingobacteriales</taxon>
        <taxon>Sphingobacteriaceae</taxon>
        <taxon>Pedobacter</taxon>
    </lineage>
</organism>
<dbReference type="SUPFAM" id="SSF53474">
    <property type="entry name" value="alpha/beta-Hydrolases"/>
    <property type="match status" value="1"/>
</dbReference>
<dbReference type="InterPro" id="IPR050266">
    <property type="entry name" value="AB_hydrolase_sf"/>
</dbReference>
<comment type="caution">
    <text evidence="5">The sequence shown here is derived from an EMBL/GenBank/DDBJ whole genome shotgun (WGS) entry which is preliminary data.</text>
</comment>
<feature type="signal peptide" evidence="3">
    <location>
        <begin position="1"/>
        <end position="20"/>
    </location>
</feature>
<dbReference type="PRINTS" id="PR00793">
    <property type="entry name" value="PROAMNOPTASE"/>
</dbReference>
<dbReference type="RefSeq" id="WP_379080490.1">
    <property type="nucleotide sequence ID" value="NZ_JBHULL010000013.1"/>
</dbReference>
<evidence type="ECO:0000313" key="6">
    <source>
        <dbReference type="Proteomes" id="UP001597461"/>
    </source>
</evidence>
<feature type="domain" description="AB hydrolase-1" evidence="4">
    <location>
        <begin position="34"/>
        <end position="294"/>
    </location>
</feature>
<dbReference type="Pfam" id="PF00561">
    <property type="entry name" value="Abhydrolase_1"/>
    <property type="match status" value="1"/>
</dbReference>
<dbReference type="GO" id="GO:0016787">
    <property type="term" value="F:hydrolase activity"/>
    <property type="evidence" value="ECO:0007669"/>
    <property type="project" value="UniProtKB-KW"/>
</dbReference>
<reference evidence="6" key="1">
    <citation type="journal article" date="2019" name="Int. J. Syst. Evol. Microbiol.">
        <title>The Global Catalogue of Microorganisms (GCM) 10K type strain sequencing project: providing services to taxonomists for standard genome sequencing and annotation.</title>
        <authorList>
            <consortium name="The Broad Institute Genomics Platform"/>
            <consortium name="The Broad Institute Genome Sequencing Center for Infectious Disease"/>
            <person name="Wu L."/>
            <person name="Ma J."/>
        </authorList>
    </citation>
    <scope>NUCLEOTIDE SEQUENCE [LARGE SCALE GENOMIC DNA]</scope>
    <source>
        <strain evidence="6">KCTC 42866</strain>
    </source>
</reference>
<feature type="chain" id="PRO_5047423553" evidence="3">
    <location>
        <begin position="21"/>
        <end position="308"/>
    </location>
</feature>
<dbReference type="InterPro" id="IPR029058">
    <property type="entry name" value="AB_hydrolase_fold"/>
</dbReference>
<gene>
    <name evidence="5" type="ORF">ACFSR6_15655</name>
</gene>
<evidence type="ECO:0000259" key="4">
    <source>
        <dbReference type="Pfam" id="PF00561"/>
    </source>
</evidence>
<accession>A0ABW5MNS4</accession>
<comment type="similarity">
    <text evidence="1">Belongs to the peptidase S33 family.</text>
</comment>